<evidence type="ECO:0000256" key="14">
    <source>
        <dbReference type="ARBA" id="ARBA00023034"/>
    </source>
</evidence>
<comment type="caution">
    <text evidence="22">The sequence shown here is derived from an EMBL/GenBank/DDBJ whole genome shotgun (WGS) entry which is preliminary data.</text>
</comment>
<protein>
    <recommendedName>
        <fullName evidence="5">Carboxypeptidase Q</fullName>
    </recommendedName>
    <alternativeName>
        <fullName evidence="20">Plasma glutamate carboxypeptidase</fullName>
    </alternativeName>
</protein>
<feature type="domain" description="Peptidase M28" evidence="21">
    <location>
        <begin position="280"/>
        <end position="478"/>
    </location>
</feature>
<dbReference type="Gene3D" id="3.40.630.10">
    <property type="entry name" value="Zn peptidases"/>
    <property type="match status" value="1"/>
</dbReference>
<dbReference type="GO" id="GO:0005783">
    <property type="term" value="C:endoplasmic reticulum"/>
    <property type="evidence" value="ECO:0007669"/>
    <property type="project" value="UniProtKB-SubCell"/>
</dbReference>
<evidence type="ECO:0000256" key="17">
    <source>
        <dbReference type="ARBA" id="ARBA00023180"/>
    </source>
</evidence>
<evidence type="ECO:0000256" key="4">
    <source>
        <dbReference type="ARBA" id="ARBA00004613"/>
    </source>
</evidence>
<organism evidence="22">
    <name type="scientific">gut metagenome</name>
    <dbReference type="NCBI Taxonomy" id="749906"/>
    <lineage>
        <taxon>unclassified sequences</taxon>
        <taxon>metagenomes</taxon>
        <taxon>organismal metagenomes</taxon>
    </lineage>
</organism>
<reference evidence="22" key="1">
    <citation type="journal article" date="2012" name="PLoS ONE">
        <title>Gene sets for utilization of primary and secondary nutrition supplies in the distal gut of endangered iberian lynx.</title>
        <authorList>
            <person name="Alcaide M."/>
            <person name="Messina E."/>
            <person name="Richter M."/>
            <person name="Bargiela R."/>
            <person name="Peplies J."/>
            <person name="Huws S.A."/>
            <person name="Newbold C.J."/>
            <person name="Golyshin P.N."/>
            <person name="Simon M.A."/>
            <person name="Lopez G."/>
            <person name="Yakimov M.M."/>
            <person name="Ferrer M."/>
        </authorList>
    </citation>
    <scope>NUCLEOTIDE SEQUENCE</scope>
</reference>
<evidence type="ECO:0000256" key="18">
    <source>
        <dbReference type="ARBA" id="ARBA00023228"/>
    </source>
</evidence>
<name>J9GH85_9ZZZZ</name>
<dbReference type="GO" id="GO:0070573">
    <property type="term" value="F:metallodipeptidase activity"/>
    <property type="evidence" value="ECO:0007669"/>
    <property type="project" value="InterPro"/>
</dbReference>
<dbReference type="GO" id="GO:0005794">
    <property type="term" value="C:Golgi apparatus"/>
    <property type="evidence" value="ECO:0007669"/>
    <property type="project" value="UniProtKB-SubCell"/>
</dbReference>
<evidence type="ECO:0000256" key="9">
    <source>
        <dbReference type="ARBA" id="ARBA00022723"/>
    </source>
</evidence>
<comment type="subunit">
    <text evidence="19">Homodimer. The monomeric form is inactive while the homodimer is active.</text>
</comment>
<evidence type="ECO:0000256" key="13">
    <source>
        <dbReference type="ARBA" id="ARBA00022833"/>
    </source>
</evidence>
<dbReference type="GO" id="GO:0046872">
    <property type="term" value="F:metal ion binding"/>
    <property type="evidence" value="ECO:0007669"/>
    <property type="project" value="UniProtKB-KW"/>
</dbReference>
<dbReference type="PANTHER" id="PTHR12053">
    <property type="entry name" value="PROTEASE FAMILY M28 PLASMA GLUTAMATE CARBOXYPEPTIDASE-RELATED"/>
    <property type="match status" value="1"/>
</dbReference>
<keyword evidence="14" id="KW-0333">Golgi apparatus</keyword>
<keyword evidence="16" id="KW-0865">Zymogen</keyword>
<evidence type="ECO:0000313" key="22">
    <source>
        <dbReference type="EMBL" id="EJX06389.1"/>
    </source>
</evidence>
<evidence type="ECO:0000256" key="11">
    <source>
        <dbReference type="ARBA" id="ARBA00022801"/>
    </source>
</evidence>
<evidence type="ECO:0000256" key="2">
    <source>
        <dbReference type="ARBA" id="ARBA00004371"/>
    </source>
</evidence>
<evidence type="ECO:0000256" key="7">
    <source>
        <dbReference type="ARBA" id="ARBA00022645"/>
    </source>
</evidence>
<dbReference type="GO" id="GO:0043171">
    <property type="term" value="P:peptide catabolic process"/>
    <property type="evidence" value="ECO:0007669"/>
    <property type="project" value="TreeGrafter"/>
</dbReference>
<keyword evidence="13" id="KW-0862">Zinc</keyword>
<dbReference type="GO" id="GO:0005615">
    <property type="term" value="C:extracellular space"/>
    <property type="evidence" value="ECO:0007669"/>
    <property type="project" value="TreeGrafter"/>
</dbReference>
<gene>
    <name evidence="22" type="ORF">EVA_05503</name>
</gene>
<sequence length="501" mass="56061">MKLHRLCTLTLLAAALSMGPVAAQNSVVEKIITHGKNDNQVMHQLDILTNRFGGRLIGSDAYDNAAEWMLREFRKWGLEAHLEEAGELPVGFNRGPWFGRLLGGDQAMNLHFVTPSYTSGTKGVQRGHVVLEPRTQAEFDRMKHRLKGAWVLVGGKNYGFPLHRHCASDTMTVKLREYNAQNAREGKELREVPGLFYEEMCQAGVLGFVQAASVPLRALYDRELLSHPETDFDHLPEVCDIKLDEHQYNQIKQMVEERRDIWLEFDIRNHFKLGPVKYHNVVASIPGTKYPDEYVIVSGHLDAFDVATGGVDCGTGIGPMMEAARLLALSGARPKRTILFVAFAGEEFGMLGAKAFVKRHADKLSKISNLFNRDYGPLPPTGIQVPAAMHKDFVKVCEPLQQLNPDFPFEVGIRPPFKRPTQPGGTDASIFAMKGVPAFGFSESDVKGYNFNYGEIWHTERDLYNKNIPEYQEHAALVTAIVALGIANLDHLLSREGMHKE</sequence>
<keyword evidence="8" id="KW-0645">Protease</keyword>
<keyword evidence="18" id="KW-0458">Lysosome</keyword>
<keyword evidence="17" id="KW-0325">Glycoprotein</keyword>
<keyword evidence="11" id="KW-0378">Hydrolase</keyword>
<dbReference type="PANTHER" id="PTHR12053:SF3">
    <property type="entry name" value="CARBOXYPEPTIDASE Q"/>
    <property type="match status" value="1"/>
</dbReference>
<evidence type="ECO:0000256" key="1">
    <source>
        <dbReference type="ARBA" id="ARBA00004240"/>
    </source>
</evidence>
<keyword evidence="15" id="KW-0482">Metalloprotease</keyword>
<keyword evidence="6" id="KW-0964">Secreted</keyword>
<dbReference type="SUPFAM" id="SSF53187">
    <property type="entry name" value="Zn-dependent exopeptidases"/>
    <property type="match status" value="1"/>
</dbReference>
<comment type="subcellular location">
    <subcellularLocation>
        <location evidence="1">Endoplasmic reticulum</location>
    </subcellularLocation>
    <subcellularLocation>
        <location evidence="3">Golgi apparatus</location>
    </subcellularLocation>
    <subcellularLocation>
        <location evidence="2">Lysosome</location>
    </subcellularLocation>
    <subcellularLocation>
        <location evidence="4">Secreted</location>
    </subcellularLocation>
</comment>
<evidence type="ECO:0000256" key="12">
    <source>
        <dbReference type="ARBA" id="ARBA00022824"/>
    </source>
</evidence>
<evidence type="ECO:0000256" key="8">
    <source>
        <dbReference type="ARBA" id="ARBA00022670"/>
    </source>
</evidence>
<evidence type="ECO:0000256" key="10">
    <source>
        <dbReference type="ARBA" id="ARBA00022729"/>
    </source>
</evidence>
<keyword evidence="7" id="KW-0121">Carboxypeptidase</keyword>
<dbReference type="GO" id="GO:0006508">
    <property type="term" value="P:proteolysis"/>
    <property type="evidence" value="ECO:0007669"/>
    <property type="project" value="UniProtKB-KW"/>
</dbReference>
<dbReference type="InterPro" id="IPR007484">
    <property type="entry name" value="Peptidase_M28"/>
</dbReference>
<dbReference type="InterPro" id="IPR039866">
    <property type="entry name" value="CPQ"/>
</dbReference>
<evidence type="ECO:0000256" key="16">
    <source>
        <dbReference type="ARBA" id="ARBA00023145"/>
    </source>
</evidence>
<dbReference type="AlphaFoldDB" id="J9GH85"/>
<keyword evidence="12" id="KW-0256">Endoplasmic reticulum</keyword>
<keyword evidence="10" id="KW-0732">Signal</keyword>
<evidence type="ECO:0000256" key="19">
    <source>
        <dbReference type="ARBA" id="ARBA00025833"/>
    </source>
</evidence>
<accession>J9GH85</accession>
<dbReference type="GO" id="GO:0005764">
    <property type="term" value="C:lysosome"/>
    <property type="evidence" value="ECO:0007669"/>
    <property type="project" value="UniProtKB-SubCell"/>
</dbReference>
<dbReference type="Gene3D" id="3.50.30.30">
    <property type="match status" value="1"/>
</dbReference>
<dbReference type="EMBL" id="AMCI01001179">
    <property type="protein sequence ID" value="EJX06389.1"/>
    <property type="molecule type" value="Genomic_DNA"/>
</dbReference>
<dbReference type="GO" id="GO:0004180">
    <property type="term" value="F:carboxypeptidase activity"/>
    <property type="evidence" value="ECO:0007669"/>
    <property type="project" value="UniProtKB-KW"/>
</dbReference>
<evidence type="ECO:0000256" key="3">
    <source>
        <dbReference type="ARBA" id="ARBA00004555"/>
    </source>
</evidence>
<evidence type="ECO:0000259" key="21">
    <source>
        <dbReference type="Pfam" id="PF04389"/>
    </source>
</evidence>
<proteinExistence type="predicted"/>
<dbReference type="Pfam" id="PF04389">
    <property type="entry name" value="Peptidase_M28"/>
    <property type="match status" value="1"/>
</dbReference>
<evidence type="ECO:0000256" key="5">
    <source>
        <dbReference type="ARBA" id="ARBA00014116"/>
    </source>
</evidence>
<evidence type="ECO:0000256" key="6">
    <source>
        <dbReference type="ARBA" id="ARBA00022525"/>
    </source>
</evidence>
<evidence type="ECO:0000256" key="20">
    <source>
        <dbReference type="ARBA" id="ARBA00033328"/>
    </source>
</evidence>
<keyword evidence="9" id="KW-0479">Metal-binding</keyword>
<evidence type="ECO:0000256" key="15">
    <source>
        <dbReference type="ARBA" id="ARBA00023049"/>
    </source>
</evidence>